<dbReference type="AlphaFoldDB" id="A0A4R5YFU7"/>
<evidence type="ECO:0000313" key="1">
    <source>
        <dbReference type="EMBL" id="TDL42215.1"/>
    </source>
</evidence>
<name>A0A4R5YFU7_9MICO</name>
<dbReference type="RefSeq" id="WP_133400308.1">
    <property type="nucleotide sequence ID" value="NZ_SMZX01000003.1"/>
</dbReference>
<reference evidence="1 2" key="1">
    <citation type="submission" date="2019-03" db="EMBL/GenBank/DDBJ databases">
        <title>Genome Sequencing and Assembly of Various Microbes Isolated from Partially Reclaimed Soil and Acid Mine Drainage (AMD) Site.</title>
        <authorList>
            <person name="Steinbock B."/>
            <person name="Bechtold R."/>
            <person name="Sevigny J.L."/>
            <person name="Thomas D."/>
            <person name="Cuthill L.R."/>
            <person name="Aveiro Johannsen E.J."/>
            <person name="Thomas K."/>
            <person name="Ghosh A."/>
        </authorList>
    </citation>
    <scope>NUCLEOTIDE SEQUENCE [LARGE SCALE GENOMIC DNA]</scope>
    <source>
        <strain evidence="1 2">F-B2</strain>
    </source>
</reference>
<sequence length="205" mass="22106">MSDLRAELVGAGGVAIPRYRMLLPPGWQGYDVDMETERELVAAARERLAGAGRPDLAGRLGAQVGDALRSLRSQNAFAYAFAGESSPTWALGAASLVGIKRVASPEVPLDAIVEDAIRNRGAAALGEDHRIVRWTESSPVVLDGVRAVSFLVHYLIAIPGSRRTQAVQWTATVAHAEDLAEDDPVLQAWTALFDHHIATFTWSVR</sequence>
<dbReference type="EMBL" id="SMZX01000003">
    <property type="protein sequence ID" value="TDL42215.1"/>
    <property type="molecule type" value="Genomic_DNA"/>
</dbReference>
<accession>A0A4R5YFU7</accession>
<protein>
    <submittedName>
        <fullName evidence="1">Uncharacterized protein</fullName>
    </submittedName>
</protein>
<proteinExistence type="predicted"/>
<comment type="caution">
    <text evidence="1">The sequence shown here is derived from an EMBL/GenBank/DDBJ whole genome shotgun (WGS) entry which is preliminary data.</text>
</comment>
<gene>
    <name evidence="1" type="ORF">E2R54_14665</name>
</gene>
<dbReference type="Proteomes" id="UP000295633">
    <property type="component" value="Unassembled WGS sequence"/>
</dbReference>
<evidence type="ECO:0000313" key="2">
    <source>
        <dbReference type="Proteomes" id="UP000295633"/>
    </source>
</evidence>
<organism evidence="1 2">
    <name type="scientific">Microbacterium oleivorans</name>
    <dbReference type="NCBI Taxonomy" id="273677"/>
    <lineage>
        <taxon>Bacteria</taxon>
        <taxon>Bacillati</taxon>
        <taxon>Actinomycetota</taxon>
        <taxon>Actinomycetes</taxon>
        <taxon>Micrococcales</taxon>
        <taxon>Microbacteriaceae</taxon>
        <taxon>Microbacterium</taxon>
    </lineage>
</organism>